<evidence type="ECO:0000259" key="6">
    <source>
        <dbReference type="PROSITE" id="PS50853"/>
    </source>
</evidence>
<dbReference type="EMBL" id="CP000148">
    <property type="protein sequence ID" value="ABB32413.1"/>
    <property type="molecule type" value="Genomic_DNA"/>
</dbReference>
<dbReference type="InterPro" id="IPR003961">
    <property type="entry name" value="FN3_dom"/>
</dbReference>
<evidence type="ECO:0000256" key="3">
    <source>
        <dbReference type="ARBA" id="ARBA00022737"/>
    </source>
</evidence>
<dbReference type="Pfam" id="PF00041">
    <property type="entry name" value="fn3"/>
    <property type="match status" value="3"/>
</dbReference>
<feature type="signal peptide" evidence="5">
    <location>
        <begin position="1"/>
        <end position="23"/>
    </location>
</feature>
<proteinExistence type="predicted"/>
<name>Q39TL1_GEOMG</name>
<organism evidence="7 8">
    <name type="scientific">Geobacter metallireducens (strain ATCC 53774 / DSM 7210 / GS-15)</name>
    <dbReference type="NCBI Taxonomy" id="269799"/>
    <lineage>
        <taxon>Bacteria</taxon>
        <taxon>Pseudomonadati</taxon>
        <taxon>Thermodesulfobacteriota</taxon>
        <taxon>Desulfuromonadia</taxon>
        <taxon>Geobacterales</taxon>
        <taxon>Geobacteraceae</taxon>
        <taxon>Geobacter</taxon>
    </lineage>
</organism>
<dbReference type="SUPFAM" id="SSF46626">
    <property type="entry name" value="Cytochrome c"/>
    <property type="match status" value="1"/>
</dbReference>
<dbReference type="InterPro" id="IPR050964">
    <property type="entry name" value="Striated_Muscle_Regulatory"/>
</dbReference>
<protein>
    <submittedName>
        <fullName evidence="7">Lipoprotein cytochrome c</fullName>
    </submittedName>
</protein>
<keyword evidence="7" id="KW-0449">Lipoprotein</keyword>
<dbReference type="Proteomes" id="UP000007073">
    <property type="component" value="Chromosome"/>
</dbReference>
<feature type="domain" description="Fibronectin type-III" evidence="6">
    <location>
        <begin position="503"/>
        <end position="593"/>
    </location>
</feature>
<reference evidence="7 8" key="2">
    <citation type="journal article" date="2009" name="BMC Microbiol.">
        <title>The genome sequence of Geobacter metallireducens: features of metabolism, physiology and regulation common and dissimilar to Geobacter sulfurreducens.</title>
        <authorList>
            <person name="Aklujkar M."/>
            <person name="Krushkal J."/>
            <person name="DiBartolo G."/>
            <person name="Lapidus A."/>
            <person name="Land M.L."/>
            <person name="Lovley D.R."/>
        </authorList>
    </citation>
    <scope>NUCLEOTIDE SEQUENCE [LARGE SCALE GENOMIC DNA]</scope>
    <source>
        <strain evidence="8">ATCC 53774 / DSM 7210 / GS-15</strain>
    </source>
</reference>
<dbReference type="eggNOG" id="COG4733">
    <property type="taxonomic scope" value="Bacteria"/>
</dbReference>
<feature type="domain" description="Fibronectin type-III" evidence="6">
    <location>
        <begin position="410"/>
        <end position="500"/>
    </location>
</feature>
<keyword evidence="4" id="KW-0408">Iron</keyword>
<evidence type="ECO:0000256" key="1">
    <source>
        <dbReference type="ARBA" id="ARBA00022617"/>
    </source>
</evidence>
<gene>
    <name evidence="7" type="ordered locus">Gmet_2185</name>
</gene>
<dbReference type="GO" id="GO:0046872">
    <property type="term" value="F:metal ion binding"/>
    <property type="evidence" value="ECO:0007669"/>
    <property type="project" value="UniProtKB-KW"/>
</dbReference>
<dbReference type="SMART" id="SM00060">
    <property type="entry name" value="FN3"/>
    <property type="match status" value="3"/>
</dbReference>
<dbReference type="InterPro" id="IPR036116">
    <property type="entry name" value="FN3_sf"/>
</dbReference>
<dbReference type="GO" id="GO:0020037">
    <property type="term" value="F:heme binding"/>
    <property type="evidence" value="ECO:0007669"/>
    <property type="project" value="InterPro"/>
</dbReference>
<accession>Q39TL1</accession>
<dbReference type="CDD" id="cd00063">
    <property type="entry name" value="FN3"/>
    <property type="match status" value="3"/>
</dbReference>
<dbReference type="Pfam" id="PF13442">
    <property type="entry name" value="Cytochrome_CBB3"/>
    <property type="match status" value="1"/>
</dbReference>
<dbReference type="InterPro" id="IPR009056">
    <property type="entry name" value="Cyt_c-like_dom"/>
</dbReference>
<dbReference type="RefSeq" id="WP_011365942.1">
    <property type="nucleotide sequence ID" value="NC_007517.1"/>
</dbReference>
<feature type="chain" id="PRO_5004223378" evidence="5">
    <location>
        <begin position="24"/>
        <end position="656"/>
    </location>
</feature>
<keyword evidence="2" id="KW-0479">Metal-binding</keyword>
<keyword evidence="8" id="KW-1185">Reference proteome</keyword>
<dbReference type="eggNOG" id="COG2010">
    <property type="taxonomic scope" value="Bacteria"/>
</dbReference>
<dbReference type="AlphaFoldDB" id="Q39TL1"/>
<keyword evidence="5" id="KW-0732">Signal</keyword>
<keyword evidence="3" id="KW-0677">Repeat</keyword>
<keyword evidence="1" id="KW-0349">Heme</keyword>
<dbReference type="InterPro" id="IPR036909">
    <property type="entry name" value="Cyt_c-like_dom_sf"/>
</dbReference>
<feature type="domain" description="Fibronectin type-III" evidence="6">
    <location>
        <begin position="317"/>
        <end position="408"/>
    </location>
</feature>
<evidence type="ECO:0000256" key="5">
    <source>
        <dbReference type="SAM" id="SignalP"/>
    </source>
</evidence>
<evidence type="ECO:0000313" key="8">
    <source>
        <dbReference type="Proteomes" id="UP000007073"/>
    </source>
</evidence>
<dbReference type="PROSITE" id="PS51257">
    <property type="entry name" value="PROKAR_LIPOPROTEIN"/>
    <property type="match status" value="1"/>
</dbReference>
<dbReference type="KEGG" id="gme:Gmet_2185"/>
<dbReference type="InterPro" id="IPR013783">
    <property type="entry name" value="Ig-like_fold"/>
</dbReference>
<dbReference type="Gene3D" id="2.60.40.10">
    <property type="entry name" value="Immunoglobulins"/>
    <property type="match status" value="3"/>
</dbReference>
<evidence type="ECO:0000256" key="4">
    <source>
        <dbReference type="ARBA" id="ARBA00023004"/>
    </source>
</evidence>
<dbReference type="STRING" id="269799.Gmet_2185"/>
<dbReference type="HOGENOM" id="CLU_417841_0_0_7"/>
<evidence type="ECO:0000313" key="7">
    <source>
        <dbReference type="EMBL" id="ABB32413.1"/>
    </source>
</evidence>
<dbReference type="Pfam" id="PF18914">
    <property type="entry name" value="DUF5666"/>
    <property type="match status" value="4"/>
</dbReference>
<dbReference type="GO" id="GO:0009055">
    <property type="term" value="F:electron transfer activity"/>
    <property type="evidence" value="ECO:0007669"/>
    <property type="project" value="InterPro"/>
</dbReference>
<sequence length="656" mass="65749">MRRRLLYQVFVAAFMMVWVMVMAGCGGGGGGSAPVASQGVSKGTITKLGSIFVNGVEYDTTGLTPDMENPGDVAGGLKVGMVVTVMGTFSDSTHAKATYVKFSDTLEGPIAAVDSVAKTMTVLGQNITFDSATVFDDFNSAPMPGQMVQVSGYADASGTIKATRIERHLPDWTPTTVVEMKGTITAMPTATSFAIGGLTVDATGITLPAGTAVGSFVKVEGTMTAATATTLKATSVSSRKEGVEVDDNHKGHVDVEGFVQNLTGNTFTVAGTKVNAGNLSLAGIANGVKVEVEGTVVNGVLNATKISIEGAAPPAAVPSAPTATAAAGSGQVTISWGAVSSATSYNIYWATTTGVTPATGTKIANVNSPYTQTGLTNGTTYFYVVTAVNAVGESAPSGQVSATPSAVATVPAAPVASAAAGANQVTITWPAVTGATSYNLYWSTTTGVTPANGTLIAGVTSPYVQTALTNGTTYFYVVTAVNAVGESAPSAQVSATPAAAVTVPAAPVATATGGANQVTITWPAVTGATSYNLYWSTTTGVTPANGTLIANATSPYVQTGLTASTTYFYVVTAMNAAGTSAPSAQVSAMTSAPALDGAALYAANCAGCHNPLATSTKRMRTAAQIQAAINNNVGGMGFLSTLTAAQVQAIATALNF</sequence>
<dbReference type="InterPro" id="IPR043724">
    <property type="entry name" value="DUF5666"/>
</dbReference>
<dbReference type="PANTHER" id="PTHR13817">
    <property type="entry name" value="TITIN"/>
    <property type="match status" value="1"/>
</dbReference>
<reference evidence="7 8" key="1">
    <citation type="submission" date="2005-10" db="EMBL/GenBank/DDBJ databases">
        <title>Complete sequence of Geobacter metallireducens GS-15.</title>
        <authorList>
            <consortium name="US DOE Joint Genome Institute"/>
            <person name="Copeland A."/>
            <person name="Lucas S."/>
            <person name="Lapidus A."/>
            <person name="Barry K."/>
            <person name="Detter J.C."/>
            <person name="Glavina T."/>
            <person name="Hammon N."/>
            <person name="Israni S."/>
            <person name="Pitluck S."/>
            <person name="Di Bartolo G."/>
            <person name="Chain P."/>
            <person name="Schmutz J."/>
            <person name="Larimer F."/>
            <person name="Land M."/>
            <person name="Kyrpides N."/>
            <person name="Ivanova N."/>
            <person name="Richardson P."/>
        </authorList>
    </citation>
    <scope>NUCLEOTIDE SEQUENCE [LARGE SCALE GENOMIC DNA]</scope>
    <source>
        <strain evidence="8">ATCC 53774 / DSM 7210 / GS-15</strain>
    </source>
</reference>
<evidence type="ECO:0000256" key="2">
    <source>
        <dbReference type="ARBA" id="ARBA00022723"/>
    </source>
</evidence>
<dbReference type="PROSITE" id="PS50853">
    <property type="entry name" value="FN3"/>
    <property type="match status" value="3"/>
</dbReference>
<dbReference type="PANTHER" id="PTHR13817:SF73">
    <property type="entry name" value="FIBRONECTIN TYPE-III DOMAIN-CONTAINING PROTEIN"/>
    <property type="match status" value="1"/>
</dbReference>
<dbReference type="SUPFAM" id="SSF49265">
    <property type="entry name" value="Fibronectin type III"/>
    <property type="match status" value="2"/>
</dbReference>